<dbReference type="EMBL" id="JBHTJW010000001">
    <property type="protein sequence ID" value="MFD0928414.1"/>
    <property type="molecule type" value="Genomic_DNA"/>
</dbReference>
<sequence length="79" mass="8796">MVTHLFMQSKSLSQIFLWPLVIGLITVLGLVTALLVDDARELLSDAAVALPIVISLYYYLCKPRLLARFLPGQPGRARK</sequence>
<keyword evidence="3" id="KW-1185">Reference proteome</keyword>
<dbReference type="Proteomes" id="UP001597106">
    <property type="component" value="Unassembled WGS sequence"/>
</dbReference>
<accession>A0ABW3GDT0</accession>
<keyword evidence="1" id="KW-1133">Transmembrane helix</keyword>
<evidence type="ECO:0000256" key="1">
    <source>
        <dbReference type="SAM" id="Phobius"/>
    </source>
</evidence>
<proteinExistence type="predicted"/>
<keyword evidence="1" id="KW-0812">Transmembrane</keyword>
<feature type="transmembrane region" description="Helical" evidence="1">
    <location>
        <begin position="15"/>
        <end position="36"/>
    </location>
</feature>
<name>A0ABW3GDT0_9PROT</name>
<organism evidence="2 3">
    <name type="scientific">Methylophilus glucosoxydans</name>
    <dbReference type="NCBI Taxonomy" id="752553"/>
    <lineage>
        <taxon>Bacteria</taxon>
        <taxon>Pseudomonadati</taxon>
        <taxon>Pseudomonadota</taxon>
        <taxon>Betaproteobacteria</taxon>
        <taxon>Nitrosomonadales</taxon>
        <taxon>Methylophilaceae</taxon>
        <taxon>Methylophilus</taxon>
    </lineage>
</organism>
<evidence type="ECO:0000313" key="3">
    <source>
        <dbReference type="Proteomes" id="UP001597106"/>
    </source>
</evidence>
<feature type="transmembrane region" description="Helical" evidence="1">
    <location>
        <begin position="42"/>
        <end position="60"/>
    </location>
</feature>
<gene>
    <name evidence="2" type="ORF">ACFQ1T_01350</name>
</gene>
<dbReference type="RefSeq" id="WP_379073470.1">
    <property type="nucleotide sequence ID" value="NZ_JBHTJW010000001.1"/>
</dbReference>
<evidence type="ECO:0000313" key="2">
    <source>
        <dbReference type="EMBL" id="MFD0928414.1"/>
    </source>
</evidence>
<reference evidence="3" key="1">
    <citation type="journal article" date="2019" name="Int. J. Syst. Evol. Microbiol.">
        <title>The Global Catalogue of Microorganisms (GCM) 10K type strain sequencing project: providing services to taxonomists for standard genome sequencing and annotation.</title>
        <authorList>
            <consortium name="The Broad Institute Genomics Platform"/>
            <consortium name="The Broad Institute Genome Sequencing Center for Infectious Disease"/>
            <person name="Wu L."/>
            <person name="Ma J."/>
        </authorList>
    </citation>
    <scope>NUCLEOTIDE SEQUENCE [LARGE SCALE GENOMIC DNA]</scope>
    <source>
        <strain evidence="3">CCUG 59685</strain>
    </source>
</reference>
<keyword evidence="1" id="KW-0472">Membrane</keyword>
<comment type="caution">
    <text evidence="2">The sequence shown here is derived from an EMBL/GenBank/DDBJ whole genome shotgun (WGS) entry which is preliminary data.</text>
</comment>
<protein>
    <submittedName>
        <fullName evidence="2">Uncharacterized protein</fullName>
    </submittedName>
</protein>